<protein>
    <submittedName>
        <fullName evidence="1">Uncharacterized protein</fullName>
    </submittedName>
</protein>
<keyword evidence="2" id="KW-1185">Reference proteome</keyword>
<gene>
    <name evidence="1" type="ORF">SAMN04487951_106232</name>
</gene>
<sequence length="109" mass="11891">MYQKHTKIRALLISLEFYVRARILSASLISGPLSLTGRGQSPLVFQAFEQPGGLEEADMAQIRGILSFDNAVGVDEVQHHPLLLNGIEAHLAQIGGLLPRSLIHLVARV</sequence>
<dbReference type="EMBL" id="FNII01000006">
    <property type="protein sequence ID" value="SDN62510.1"/>
    <property type="molecule type" value="Genomic_DNA"/>
</dbReference>
<name>A0A1H0CX68_9GAMM</name>
<evidence type="ECO:0000313" key="2">
    <source>
        <dbReference type="Proteomes" id="UP000199677"/>
    </source>
</evidence>
<dbReference type="AlphaFoldDB" id="A0A1H0CX68"/>
<evidence type="ECO:0000313" key="1">
    <source>
        <dbReference type="EMBL" id="SDN62510.1"/>
    </source>
</evidence>
<accession>A0A1H0CX68</accession>
<organism evidence="1 2">
    <name type="scientific">Vreelandella arcis</name>
    <dbReference type="NCBI Taxonomy" id="416873"/>
    <lineage>
        <taxon>Bacteria</taxon>
        <taxon>Pseudomonadati</taxon>
        <taxon>Pseudomonadota</taxon>
        <taxon>Gammaproteobacteria</taxon>
        <taxon>Oceanospirillales</taxon>
        <taxon>Halomonadaceae</taxon>
        <taxon>Vreelandella</taxon>
    </lineage>
</organism>
<dbReference type="Proteomes" id="UP000199677">
    <property type="component" value="Unassembled WGS sequence"/>
</dbReference>
<reference evidence="2" key="1">
    <citation type="submission" date="2016-10" db="EMBL/GenBank/DDBJ databases">
        <authorList>
            <person name="Varghese N."/>
            <person name="Submissions S."/>
        </authorList>
    </citation>
    <scope>NUCLEOTIDE SEQUENCE [LARGE SCALE GENOMIC DNA]</scope>
    <source>
        <strain evidence="2">CGMCC 1.6494</strain>
    </source>
</reference>
<proteinExistence type="predicted"/>
<dbReference type="STRING" id="416873.SAMN04487951_106232"/>